<feature type="transmembrane region" description="Helical" evidence="10">
    <location>
        <begin position="99"/>
        <end position="125"/>
    </location>
</feature>
<keyword evidence="7" id="KW-0862">Zinc</keyword>
<keyword evidence="6" id="KW-0378">Hydrolase</keyword>
<feature type="transmembrane region" description="Helical" evidence="10">
    <location>
        <begin position="181"/>
        <end position="200"/>
    </location>
</feature>
<dbReference type="OrthoDB" id="26567at2157"/>
<dbReference type="HOGENOM" id="CLU_055068_1_0_2"/>
<name>D7E805_METEZ</name>
<evidence type="ECO:0000256" key="8">
    <source>
        <dbReference type="ARBA" id="ARBA00022989"/>
    </source>
</evidence>
<feature type="transmembrane region" description="Helical" evidence="10">
    <location>
        <begin position="236"/>
        <end position="255"/>
    </location>
</feature>
<evidence type="ECO:0000256" key="1">
    <source>
        <dbReference type="ARBA" id="ARBA00004141"/>
    </source>
</evidence>
<dbReference type="Proteomes" id="UP000000391">
    <property type="component" value="Chromosome"/>
</dbReference>
<feature type="transmembrane region" description="Helical" evidence="10">
    <location>
        <begin position="206"/>
        <end position="224"/>
    </location>
</feature>
<reference evidence="12 13" key="1">
    <citation type="submission" date="2010-06" db="EMBL/GenBank/DDBJ databases">
        <title>Complete sequence chromosome of Methanohalobium evestigatum Z-7303.</title>
        <authorList>
            <consortium name="US DOE Joint Genome Institute"/>
            <person name="Lucas S."/>
            <person name="Copeland A."/>
            <person name="Lapidus A."/>
            <person name="Cheng J.-F."/>
            <person name="Bruce D."/>
            <person name="Goodwin L."/>
            <person name="Pitluck S."/>
            <person name="Saunders E."/>
            <person name="Detter J.C."/>
            <person name="Han C."/>
            <person name="Tapia R."/>
            <person name="Land M."/>
            <person name="Hauser L."/>
            <person name="Kyrpides N."/>
            <person name="Mikhailova N."/>
            <person name="Sieprawska-Lupa M."/>
            <person name="Whitman W.B."/>
            <person name="Anderson I."/>
            <person name="Woyke T."/>
        </authorList>
    </citation>
    <scope>NUCLEOTIDE SEQUENCE [LARGE SCALE GENOMIC DNA]</scope>
    <source>
        <strain evidence="13">ATCC BAA-1072 / DSM 3721 / NBRC 107634 / OCM 161 / Z-7303</strain>
    </source>
</reference>
<dbReference type="InterPro" id="IPR035896">
    <property type="entry name" value="AN1-like_Znf"/>
</dbReference>
<keyword evidence="8 10" id="KW-1133">Transmembrane helix</keyword>
<keyword evidence="5" id="KW-0863">Zinc-finger</keyword>
<evidence type="ECO:0000256" key="9">
    <source>
        <dbReference type="ARBA" id="ARBA00023136"/>
    </source>
</evidence>
<proteinExistence type="inferred from homology"/>
<comment type="subcellular location">
    <subcellularLocation>
        <location evidence="1">Membrane</location>
        <topology evidence="1">Multi-pass membrane protein</topology>
    </subcellularLocation>
</comment>
<feature type="transmembrane region" description="Helical" evidence="10">
    <location>
        <begin position="145"/>
        <end position="169"/>
    </location>
</feature>
<evidence type="ECO:0000256" key="7">
    <source>
        <dbReference type="ARBA" id="ARBA00022833"/>
    </source>
</evidence>
<dbReference type="Pfam" id="PF01428">
    <property type="entry name" value="zf-AN1"/>
    <property type="match status" value="1"/>
</dbReference>
<keyword evidence="3 10" id="KW-0812">Transmembrane</keyword>
<dbReference type="InterPro" id="IPR035952">
    <property type="entry name" value="Rhomboid-like_sf"/>
</dbReference>
<evidence type="ECO:0000256" key="2">
    <source>
        <dbReference type="ARBA" id="ARBA00009045"/>
    </source>
</evidence>
<dbReference type="PANTHER" id="PTHR43731:SF14">
    <property type="entry name" value="PRESENILIN-ASSOCIATED RHOMBOID-LIKE PROTEIN, MITOCHONDRIAL"/>
    <property type="match status" value="1"/>
</dbReference>
<gene>
    <name evidence="12" type="ordered locus">Metev_0429</name>
</gene>
<feature type="transmembrane region" description="Helical" evidence="10">
    <location>
        <begin position="261"/>
        <end position="280"/>
    </location>
</feature>
<dbReference type="SUPFAM" id="SSF144091">
    <property type="entry name" value="Rhomboid-like"/>
    <property type="match status" value="1"/>
</dbReference>
<dbReference type="SUPFAM" id="SSF118310">
    <property type="entry name" value="AN1-like Zinc finger"/>
    <property type="match status" value="1"/>
</dbReference>
<dbReference type="GO" id="GO:0008270">
    <property type="term" value="F:zinc ion binding"/>
    <property type="evidence" value="ECO:0007669"/>
    <property type="project" value="UniProtKB-KW"/>
</dbReference>
<evidence type="ECO:0000256" key="5">
    <source>
        <dbReference type="ARBA" id="ARBA00022771"/>
    </source>
</evidence>
<dbReference type="Gene3D" id="1.20.1540.10">
    <property type="entry name" value="Rhomboid-like"/>
    <property type="match status" value="1"/>
</dbReference>
<dbReference type="PANTHER" id="PTHR43731">
    <property type="entry name" value="RHOMBOID PROTEASE"/>
    <property type="match status" value="1"/>
</dbReference>
<dbReference type="InterPro" id="IPR050925">
    <property type="entry name" value="Rhomboid_protease_S54"/>
</dbReference>
<dbReference type="GeneID" id="9346048"/>
<evidence type="ECO:0000313" key="12">
    <source>
        <dbReference type="EMBL" id="ADI73347.1"/>
    </source>
</evidence>
<evidence type="ECO:0000256" key="4">
    <source>
        <dbReference type="ARBA" id="ARBA00022723"/>
    </source>
</evidence>
<dbReference type="SMART" id="SM00154">
    <property type="entry name" value="ZnF_AN1"/>
    <property type="match status" value="1"/>
</dbReference>
<dbReference type="Pfam" id="PF01694">
    <property type="entry name" value="Rhomboid"/>
    <property type="match status" value="1"/>
</dbReference>
<evidence type="ECO:0000313" key="13">
    <source>
        <dbReference type="Proteomes" id="UP000000391"/>
    </source>
</evidence>
<dbReference type="GO" id="GO:0004252">
    <property type="term" value="F:serine-type endopeptidase activity"/>
    <property type="evidence" value="ECO:0007669"/>
    <property type="project" value="InterPro"/>
</dbReference>
<dbReference type="RefSeq" id="WP_013193915.1">
    <property type="nucleotide sequence ID" value="NC_014253.1"/>
</dbReference>
<protein>
    <submittedName>
        <fullName evidence="12">Rhomboid family protein</fullName>
    </submittedName>
</protein>
<evidence type="ECO:0000256" key="10">
    <source>
        <dbReference type="SAM" id="Phobius"/>
    </source>
</evidence>
<evidence type="ECO:0000256" key="6">
    <source>
        <dbReference type="ARBA" id="ARBA00022801"/>
    </source>
</evidence>
<dbReference type="PROSITE" id="PS51039">
    <property type="entry name" value="ZF_AN1"/>
    <property type="match status" value="1"/>
</dbReference>
<organism evidence="12 13">
    <name type="scientific">Methanohalobium evestigatum (strain ATCC BAA-1072 / DSM 3721 / NBRC 107634 / OCM 161 / Z-7303)</name>
    <dbReference type="NCBI Taxonomy" id="644295"/>
    <lineage>
        <taxon>Archaea</taxon>
        <taxon>Methanobacteriati</taxon>
        <taxon>Methanobacteriota</taxon>
        <taxon>Stenosarchaea group</taxon>
        <taxon>Methanomicrobia</taxon>
        <taxon>Methanosarcinales</taxon>
        <taxon>Methanosarcinaceae</taxon>
        <taxon>Methanohalobium</taxon>
    </lineage>
</organism>
<dbReference type="AlphaFoldDB" id="D7E805"/>
<keyword evidence="4" id="KW-0479">Metal-binding</keyword>
<dbReference type="GO" id="GO:0016020">
    <property type="term" value="C:membrane"/>
    <property type="evidence" value="ECO:0007669"/>
    <property type="project" value="UniProtKB-SubCell"/>
</dbReference>
<comment type="similarity">
    <text evidence="2">Belongs to the peptidase S54 family.</text>
</comment>
<evidence type="ECO:0000256" key="3">
    <source>
        <dbReference type="ARBA" id="ARBA00022692"/>
    </source>
</evidence>
<feature type="domain" description="AN1-type" evidence="11">
    <location>
        <begin position="1"/>
        <end position="45"/>
    </location>
</feature>
<dbReference type="Gene3D" id="4.10.1110.10">
    <property type="entry name" value="AN1-like Zinc finger"/>
    <property type="match status" value="1"/>
</dbReference>
<dbReference type="InterPro" id="IPR022764">
    <property type="entry name" value="Peptidase_S54_rhomboid_dom"/>
</dbReference>
<dbReference type="KEGG" id="mev:Metev_0429"/>
<keyword evidence="9 10" id="KW-0472">Membrane</keyword>
<accession>D7E805</accession>
<dbReference type="InterPro" id="IPR000058">
    <property type="entry name" value="Znf_AN1"/>
</dbReference>
<dbReference type="EMBL" id="CP002069">
    <property type="protein sequence ID" value="ADI73347.1"/>
    <property type="molecule type" value="Genomic_DNA"/>
</dbReference>
<sequence>MSNNCWICGKQDSTLFRCRFCGKTFCVEHRLPERHACEGLEHQKKYGFTKSPGDGSNYSNFDTEGIFKNMFKETAKQASKGLAFSFLNKIKRWATTSPTMAIIIICVASYIIGNLIITNVIGINYFALLGLPADISQILVKPWTIVTHIFVHSNFAHLFLNMFVLFFFGNEFEKRFGKQRFLTVFFLAGIIASIGFALITTTPFPLVGASGAVIGIFASLAILVPDLPIFVFFIPMRIKHAILLLIGIEFLFFIINTQDMIAHSAHLMGMAVGILMGFWIKKTISVYRTSTRNEYVRRW</sequence>
<evidence type="ECO:0000259" key="11">
    <source>
        <dbReference type="PROSITE" id="PS51039"/>
    </source>
</evidence>
<keyword evidence="13" id="KW-1185">Reference proteome</keyword>
<dbReference type="STRING" id="644295.Metev_0429"/>